<keyword evidence="1" id="KW-1133">Transmembrane helix</keyword>
<protein>
    <submittedName>
        <fullName evidence="2">Uncharacterized protein</fullName>
    </submittedName>
</protein>
<name>A0A1L9URH3_ASPBC</name>
<evidence type="ECO:0000313" key="3">
    <source>
        <dbReference type="Proteomes" id="UP000184499"/>
    </source>
</evidence>
<accession>A0A1L9URH3</accession>
<dbReference type="VEuPathDB" id="FungiDB:ASPBRDRAFT_445804"/>
<dbReference type="EMBL" id="KV878681">
    <property type="protein sequence ID" value="OJJ74338.1"/>
    <property type="molecule type" value="Genomic_DNA"/>
</dbReference>
<proteinExistence type="predicted"/>
<keyword evidence="3" id="KW-1185">Reference proteome</keyword>
<dbReference type="Proteomes" id="UP000184499">
    <property type="component" value="Unassembled WGS sequence"/>
</dbReference>
<dbReference type="RefSeq" id="XP_067481586.1">
    <property type="nucleotide sequence ID" value="XM_067625231.1"/>
</dbReference>
<organism evidence="2 3">
    <name type="scientific">Aspergillus brasiliensis (strain CBS 101740 / IMI 381727 / IBT 21946)</name>
    <dbReference type="NCBI Taxonomy" id="767769"/>
    <lineage>
        <taxon>Eukaryota</taxon>
        <taxon>Fungi</taxon>
        <taxon>Dikarya</taxon>
        <taxon>Ascomycota</taxon>
        <taxon>Pezizomycotina</taxon>
        <taxon>Eurotiomycetes</taxon>
        <taxon>Eurotiomycetidae</taxon>
        <taxon>Eurotiales</taxon>
        <taxon>Aspergillaceae</taxon>
        <taxon>Aspergillus</taxon>
        <taxon>Aspergillus subgen. Circumdati</taxon>
    </lineage>
</organism>
<feature type="transmembrane region" description="Helical" evidence="1">
    <location>
        <begin position="58"/>
        <end position="77"/>
    </location>
</feature>
<dbReference type="GeneID" id="93577719"/>
<feature type="transmembrane region" description="Helical" evidence="1">
    <location>
        <begin position="16"/>
        <end position="37"/>
    </location>
</feature>
<evidence type="ECO:0000256" key="1">
    <source>
        <dbReference type="SAM" id="Phobius"/>
    </source>
</evidence>
<keyword evidence="1" id="KW-0812">Transmembrane</keyword>
<reference evidence="3" key="1">
    <citation type="journal article" date="2017" name="Genome Biol.">
        <title>Comparative genomics reveals high biological diversity and specific adaptations in the industrially and medically important fungal genus Aspergillus.</title>
        <authorList>
            <person name="de Vries R.P."/>
            <person name="Riley R."/>
            <person name="Wiebenga A."/>
            <person name="Aguilar-Osorio G."/>
            <person name="Amillis S."/>
            <person name="Uchima C.A."/>
            <person name="Anderluh G."/>
            <person name="Asadollahi M."/>
            <person name="Askin M."/>
            <person name="Barry K."/>
            <person name="Battaglia E."/>
            <person name="Bayram O."/>
            <person name="Benocci T."/>
            <person name="Braus-Stromeyer S.A."/>
            <person name="Caldana C."/>
            <person name="Canovas D."/>
            <person name="Cerqueira G.C."/>
            <person name="Chen F."/>
            <person name="Chen W."/>
            <person name="Choi C."/>
            <person name="Clum A."/>
            <person name="Dos Santos R.A."/>
            <person name="Damasio A.R."/>
            <person name="Diallinas G."/>
            <person name="Emri T."/>
            <person name="Fekete E."/>
            <person name="Flipphi M."/>
            <person name="Freyberg S."/>
            <person name="Gallo A."/>
            <person name="Gournas C."/>
            <person name="Habgood R."/>
            <person name="Hainaut M."/>
            <person name="Harispe M.L."/>
            <person name="Henrissat B."/>
            <person name="Hilden K.S."/>
            <person name="Hope R."/>
            <person name="Hossain A."/>
            <person name="Karabika E."/>
            <person name="Karaffa L."/>
            <person name="Karanyi Z."/>
            <person name="Krasevec N."/>
            <person name="Kuo A."/>
            <person name="Kusch H."/>
            <person name="LaButti K."/>
            <person name="Lagendijk E.L."/>
            <person name="Lapidus A."/>
            <person name="Levasseur A."/>
            <person name="Lindquist E."/>
            <person name="Lipzen A."/>
            <person name="Logrieco A.F."/>
            <person name="MacCabe A."/>
            <person name="Maekelae M.R."/>
            <person name="Malavazi I."/>
            <person name="Melin P."/>
            <person name="Meyer V."/>
            <person name="Mielnichuk N."/>
            <person name="Miskei M."/>
            <person name="Molnar A.P."/>
            <person name="Mule G."/>
            <person name="Ngan C.Y."/>
            <person name="Orejas M."/>
            <person name="Orosz E."/>
            <person name="Ouedraogo J.P."/>
            <person name="Overkamp K.M."/>
            <person name="Park H.-S."/>
            <person name="Perrone G."/>
            <person name="Piumi F."/>
            <person name="Punt P.J."/>
            <person name="Ram A.F."/>
            <person name="Ramon A."/>
            <person name="Rauscher S."/>
            <person name="Record E."/>
            <person name="Riano-Pachon D.M."/>
            <person name="Robert V."/>
            <person name="Roehrig J."/>
            <person name="Ruller R."/>
            <person name="Salamov A."/>
            <person name="Salih N.S."/>
            <person name="Samson R.A."/>
            <person name="Sandor E."/>
            <person name="Sanguinetti M."/>
            <person name="Schuetze T."/>
            <person name="Sepcic K."/>
            <person name="Shelest E."/>
            <person name="Sherlock G."/>
            <person name="Sophianopoulou V."/>
            <person name="Squina F.M."/>
            <person name="Sun H."/>
            <person name="Susca A."/>
            <person name="Todd R.B."/>
            <person name="Tsang A."/>
            <person name="Unkles S.E."/>
            <person name="van de Wiele N."/>
            <person name="van Rossen-Uffink D."/>
            <person name="Oliveira J.V."/>
            <person name="Vesth T.C."/>
            <person name="Visser J."/>
            <person name="Yu J.-H."/>
            <person name="Zhou M."/>
            <person name="Andersen M.R."/>
            <person name="Archer D.B."/>
            <person name="Baker S.E."/>
            <person name="Benoit I."/>
            <person name="Brakhage A.A."/>
            <person name="Braus G.H."/>
            <person name="Fischer R."/>
            <person name="Frisvad J.C."/>
            <person name="Goldman G.H."/>
            <person name="Houbraken J."/>
            <person name="Oakley B."/>
            <person name="Pocsi I."/>
            <person name="Scazzocchio C."/>
            <person name="Seiboth B."/>
            <person name="vanKuyk P.A."/>
            <person name="Wortman J."/>
            <person name="Dyer P.S."/>
            <person name="Grigoriev I.V."/>
        </authorList>
    </citation>
    <scope>NUCLEOTIDE SEQUENCE [LARGE SCALE GENOMIC DNA]</scope>
    <source>
        <strain evidence="3">CBS 101740 / IMI 381727 / IBT 21946</strain>
    </source>
</reference>
<sequence length="81" mass="8602">MGVAGAKEELVSSAELAGVTHGGPQESLCVVLLLLLVGRKCRRESVCHGLTTYRNSDVVVYTSTHTLLLLVLLPMLVGQVV</sequence>
<gene>
    <name evidence="2" type="ORF">ASPBRDRAFT_445804</name>
</gene>
<evidence type="ECO:0000313" key="2">
    <source>
        <dbReference type="EMBL" id="OJJ74338.1"/>
    </source>
</evidence>
<dbReference type="AlphaFoldDB" id="A0A1L9URH3"/>
<keyword evidence="1" id="KW-0472">Membrane</keyword>